<proteinExistence type="predicted"/>
<organism evidence="1 2">
    <name type="scientific">Aureobasidium melanogenum (strain CBS 110374)</name>
    <name type="common">Aureobasidium pullulans var. melanogenum</name>
    <dbReference type="NCBI Taxonomy" id="1043003"/>
    <lineage>
        <taxon>Eukaryota</taxon>
        <taxon>Fungi</taxon>
        <taxon>Dikarya</taxon>
        <taxon>Ascomycota</taxon>
        <taxon>Pezizomycotina</taxon>
        <taxon>Dothideomycetes</taxon>
        <taxon>Dothideomycetidae</taxon>
        <taxon>Dothideales</taxon>
        <taxon>Saccotheciaceae</taxon>
        <taxon>Aureobasidium</taxon>
    </lineage>
</organism>
<sequence>MTQPTSAPPHIEISLSIIPSRHSFSDPLPPTLSMILLSHSSSPITLFTWNTSLHLQGCLTNNGITITDLASSTPVPTTVLRIQRTPITRVRGSSDEELYLTLEPNVPLVLKRSFGRGGVNAKPVVKPLPKSIVQQGWELNDKGEAIKIRRSTKATGVDGLEAGHVYRVGVNMEKLKGVKWTHGTKEDVLVDGWGKGAQVQDFEWEEGEVEWSVKEAEVEVVD</sequence>
<dbReference type="AlphaFoldDB" id="A0A074W3F5"/>
<dbReference type="HOGENOM" id="CLU_1220132_0_0_1"/>
<dbReference type="EMBL" id="KL584829">
    <property type="protein sequence ID" value="KEQ64467.1"/>
    <property type="molecule type" value="Genomic_DNA"/>
</dbReference>
<gene>
    <name evidence="1" type="ORF">M437DRAFT_65001</name>
</gene>
<protein>
    <submittedName>
        <fullName evidence="1">Uncharacterized protein</fullName>
    </submittedName>
</protein>
<name>A0A074W3F5_AURM1</name>
<dbReference type="GeneID" id="63917907"/>
<keyword evidence="2" id="KW-1185">Reference proteome</keyword>
<evidence type="ECO:0000313" key="1">
    <source>
        <dbReference type="EMBL" id="KEQ64467.1"/>
    </source>
</evidence>
<accession>A0A074W3F5</accession>
<evidence type="ECO:0000313" key="2">
    <source>
        <dbReference type="Proteomes" id="UP000030672"/>
    </source>
</evidence>
<dbReference type="Proteomes" id="UP000030672">
    <property type="component" value="Unassembled WGS sequence"/>
</dbReference>
<reference evidence="1 2" key="1">
    <citation type="journal article" date="2014" name="BMC Genomics">
        <title>Genome sequencing of four Aureobasidium pullulans varieties: biotechnological potential, stress tolerance, and description of new species.</title>
        <authorList>
            <person name="Gostin Ar C."/>
            <person name="Ohm R.A."/>
            <person name="Kogej T."/>
            <person name="Sonjak S."/>
            <person name="Turk M."/>
            <person name="Zajc J."/>
            <person name="Zalar P."/>
            <person name="Grube M."/>
            <person name="Sun H."/>
            <person name="Han J."/>
            <person name="Sharma A."/>
            <person name="Chiniquy J."/>
            <person name="Ngan C.Y."/>
            <person name="Lipzen A."/>
            <person name="Barry K."/>
            <person name="Grigoriev I.V."/>
            <person name="Gunde-Cimerman N."/>
        </authorList>
    </citation>
    <scope>NUCLEOTIDE SEQUENCE [LARGE SCALE GENOMIC DNA]</scope>
    <source>
        <strain evidence="1 2">CBS 110374</strain>
    </source>
</reference>
<dbReference type="RefSeq" id="XP_040881490.1">
    <property type="nucleotide sequence ID" value="XM_041024534.1"/>
</dbReference>